<accession>B9RSH0</accession>
<dbReference type="GO" id="GO:0004523">
    <property type="term" value="F:RNA-DNA hybrid ribonuclease activity"/>
    <property type="evidence" value="ECO:0007669"/>
    <property type="project" value="InterPro"/>
</dbReference>
<gene>
    <name evidence="2" type="ORF">RCOM_1243370</name>
</gene>
<sequence>MNSLKVIQAILHNCHWAATTLSMNVLIDADNNNLYNENISWHPLPVGWIKLNVDGGVEDGKGGAGGLIRDSNVLAWDLGYRRVLVESDSKEVVDMLTSSAGATRNKCNLASVIWSSLAKD</sequence>
<dbReference type="InterPro" id="IPR002156">
    <property type="entry name" value="RNaseH_domain"/>
</dbReference>
<dbReference type="Proteomes" id="UP000008311">
    <property type="component" value="Unassembled WGS sequence"/>
</dbReference>
<dbReference type="EMBL" id="EQ973810">
    <property type="protein sequence ID" value="EEF45708.1"/>
    <property type="molecule type" value="Genomic_DNA"/>
</dbReference>
<dbReference type="InterPro" id="IPR053151">
    <property type="entry name" value="RNase_H-like"/>
</dbReference>
<dbReference type="PANTHER" id="PTHR47723:SF19">
    <property type="entry name" value="POLYNUCLEOTIDYL TRANSFERASE, RIBONUCLEASE H-LIKE SUPERFAMILY PROTEIN"/>
    <property type="match status" value="1"/>
</dbReference>
<dbReference type="AlphaFoldDB" id="B9RSH0"/>
<dbReference type="InParanoid" id="B9RSH0"/>
<name>B9RSH0_RICCO</name>
<dbReference type="CDD" id="cd06222">
    <property type="entry name" value="RNase_H_like"/>
    <property type="match status" value="1"/>
</dbReference>
<evidence type="ECO:0000313" key="3">
    <source>
        <dbReference type="Proteomes" id="UP000008311"/>
    </source>
</evidence>
<evidence type="ECO:0000259" key="1">
    <source>
        <dbReference type="Pfam" id="PF13456"/>
    </source>
</evidence>
<dbReference type="PANTHER" id="PTHR47723">
    <property type="entry name" value="OS05G0353850 PROTEIN"/>
    <property type="match status" value="1"/>
</dbReference>
<evidence type="ECO:0000313" key="2">
    <source>
        <dbReference type="EMBL" id="EEF45708.1"/>
    </source>
</evidence>
<reference evidence="3" key="1">
    <citation type="journal article" date="2010" name="Nat. Biotechnol.">
        <title>Draft genome sequence of the oilseed species Ricinus communis.</title>
        <authorList>
            <person name="Chan A.P."/>
            <person name="Crabtree J."/>
            <person name="Zhao Q."/>
            <person name="Lorenzi H."/>
            <person name="Orvis J."/>
            <person name="Puiu D."/>
            <person name="Melake-Berhan A."/>
            <person name="Jones K.M."/>
            <person name="Redman J."/>
            <person name="Chen G."/>
            <person name="Cahoon E.B."/>
            <person name="Gedil M."/>
            <person name="Stanke M."/>
            <person name="Haas B.J."/>
            <person name="Wortman J.R."/>
            <person name="Fraser-Liggett C.M."/>
            <person name="Ravel J."/>
            <person name="Rabinowicz P.D."/>
        </authorList>
    </citation>
    <scope>NUCLEOTIDE SEQUENCE [LARGE SCALE GENOMIC DNA]</scope>
    <source>
        <strain evidence="3">cv. Hale</strain>
    </source>
</reference>
<dbReference type="InterPro" id="IPR044730">
    <property type="entry name" value="RNase_H-like_dom_plant"/>
</dbReference>
<organism evidence="2 3">
    <name type="scientific">Ricinus communis</name>
    <name type="common">Castor bean</name>
    <dbReference type="NCBI Taxonomy" id="3988"/>
    <lineage>
        <taxon>Eukaryota</taxon>
        <taxon>Viridiplantae</taxon>
        <taxon>Streptophyta</taxon>
        <taxon>Embryophyta</taxon>
        <taxon>Tracheophyta</taxon>
        <taxon>Spermatophyta</taxon>
        <taxon>Magnoliopsida</taxon>
        <taxon>eudicotyledons</taxon>
        <taxon>Gunneridae</taxon>
        <taxon>Pentapetalae</taxon>
        <taxon>rosids</taxon>
        <taxon>fabids</taxon>
        <taxon>Malpighiales</taxon>
        <taxon>Euphorbiaceae</taxon>
        <taxon>Acalyphoideae</taxon>
        <taxon>Acalypheae</taxon>
        <taxon>Ricinus</taxon>
    </lineage>
</organism>
<proteinExistence type="predicted"/>
<dbReference type="GO" id="GO:0003676">
    <property type="term" value="F:nucleic acid binding"/>
    <property type="evidence" value="ECO:0007669"/>
    <property type="project" value="InterPro"/>
</dbReference>
<protein>
    <recommendedName>
        <fullName evidence="1">RNase H type-1 domain-containing protein</fullName>
    </recommendedName>
</protein>
<dbReference type="Pfam" id="PF13456">
    <property type="entry name" value="RVT_3"/>
    <property type="match status" value="1"/>
</dbReference>
<feature type="domain" description="RNase H type-1" evidence="1">
    <location>
        <begin position="74"/>
        <end position="109"/>
    </location>
</feature>
<keyword evidence="3" id="KW-1185">Reference proteome</keyword>